<evidence type="ECO:0000256" key="1">
    <source>
        <dbReference type="ARBA" id="ARBA00010641"/>
    </source>
</evidence>
<feature type="domain" description="RNA polymerase sigma factor 70 region 4 type 2" evidence="8">
    <location>
        <begin position="125"/>
        <end position="173"/>
    </location>
</feature>
<evidence type="ECO:0000256" key="6">
    <source>
        <dbReference type="SAM" id="MobiDB-lite"/>
    </source>
</evidence>
<accession>A0ABP9BQE2</accession>
<keyword evidence="3" id="KW-0731">Sigma factor</keyword>
<feature type="domain" description="RNA polymerase sigma-70 region 2" evidence="7">
    <location>
        <begin position="29"/>
        <end position="97"/>
    </location>
</feature>
<evidence type="ECO:0000256" key="3">
    <source>
        <dbReference type="ARBA" id="ARBA00023082"/>
    </source>
</evidence>
<evidence type="ECO:0000259" key="8">
    <source>
        <dbReference type="Pfam" id="PF08281"/>
    </source>
</evidence>
<evidence type="ECO:0000259" key="7">
    <source>
        <dbReference type="Pfam" id="PF04542"/>
    </source>
</evidence>
<dbReference type="InterPro" id="IPR007627">
    <property type="entry name" value="RNA_pol_sigma70_r2"/>
</dbReference>
<dbReference type="InterPro" id="IPR014284">
    <property type="entry name" value="RNA_pol_sigma-70_dom"/>
</dbReference>
<dbReference type="PANTHER" id="PTHR43133:SF50">
    <property type="entry name" value="ECF RNA POLYMERASE SIGMA FACTOR SIGM"/>
    <property type="match status" value="1"/>
</dbReference>
<dbReference type="SUPFAM" id="SSF88659">
    <property type="entry name" value="Sigma3 and sigma4 domains of RNA polymerase sigma factors"/>
    <property type="match status" value="1"/>
</dbReference>
<dbReference type="PANTHER" id="PTHR43133">
    <property type="entry name" value="RNA POLYMERASE ECF-TYPE SIGMA FACTO"/>
    <property type="match status" value="1"/>
</dbReference>
<sequence length="223" mass="24226">MSTDHEAPGDDRALLAAHVAGAPGAFAELVRRHQDRLWRTARAMLRDPDEAADAVQDALLRAFRLAHTFRGDAEVVTWLHTVVTRVVLDRVAARDRRRTEPIEDVPPGRVAVADPVRGWADEAVVRDVVASLPADQRECFVRIDMIGFAYDEVARELGVSVGTVKSRRARAKVAVAVALREAGFAGPNRLPAQSHPRDDSAGAAGPETDDEQGAPTRTPGRPR</sequence>
<dbReference type="RefSeq" id="WP_345419101.1">
    <property type="nucleotide sequence ID" value="NZ_BAABHO010000034.1"/>
</dbReference>
<dbReference type="CDD" id="cd06171">
    <property type="entry name" value="Sigma70_r4"/>
    <property type="match status" value="1"/>
</dbReference>
<keyword evidence="4" id="KW-0238">DNA-binding</keyword>
<dbReference type="Pfam" id="PF08281">
    <property type="entry name" value="Sigma70_r4_2"/>
    <property type="match status" value="1"/>
</dbReference>
<dbReference type="InterPro" id="IPR013324">
    <property type="entry name" value="RNA_pol_sigma_r3/r4-like"/>
</dbReference>
<dbReference type="InterPro" id="IPR036388">
    <property type="entry name" value="WH-like_DNA-bd_sf"/>
</dbReference>
<evidence type="ECO:0000313" key="9">
    <source>
        <dbReference type="EMBL" id="GAA4798935.1"/>
    </source>
</evidence>
<proteinExistence type="inferred from homology"/>
<organism evidence="9 10">
    <name type="scientific">Actinomycetospora chlora</name>
    <dbReference type="NCBI Taxonomy" id="663608"/>
    <lineage>
        <taxon>Bacteria</taxon>
        <taxon>Bacillati</taxon>
        <taxon>Actinomycetota</taxon>
        <taxon>Actinomycetes</taxon>
        <taxon>Pseudonocardiales</taxon>
        <taxon>Pseudonocardiaceae</taxon>
        <taxon>Actinomycetospora</taxon>
    </lineage>
</organism>
<keyword evidence="2" id="KW-0805">Transcription regulation</keyword>
<keyword evidence="5" id="KW-0804">Transcription</keyword>
<dbReference type="InterPro" id="IPR013325">
    <property type="entry name" value="RNA_pol_sigma_r2"/>
</dbReference>
<dbReference type="Gene3D" id="1.10.1740.10">
    <property type="match status" value="1"/>
</dbReference>
<evidence type="ECO:0000256" key="5">
    <source>
        <dbReference type="ARBA" id="ARBA00023163"/>
    </source>
</evidence>
<comment type="caution">
    <text evidence="9">The sequence shown here is derived from an EMBL/GenBank/DDBJ whole genome shotgun (WGS) entry which is preliminary data.</text>
</comment>
<protein>
    <submittedName>
        <fullName evidence="9">RNA polymerase sigma factor SigM</fullName>
    </submittedName>
</protein>
<dbReference type="EMBL" id="BAABHO010000034">
    <property type="protein sequence ID" value="GAA4798935.1"/>
    <property type="molecule type" value="Genomic_DNA"/>
</dbReference>
<dbReference type="Proteomes" id="UP001500928">
    <property type="component" value="Unassembled WGS sequence"/>
</dbReference>
<gene>
    <name evidence="9" type="primary">sigM_2</name>
    <name evidence="9" type="ORF">GCM10023200_39760</name>
</gene>
<evidence type="ECO:0000313" key="10">
    <source>
        <dbReference type="Proteomes" id="UP001500928"/>
    </source>
</evidence>
<dbReference type="InterPro" id="IPR039425">
    <property type="entry name" value="RNA_pol_sigma-70-like"/>
</dbReference>
<keyword evidence="10" id="KW-1185">Reference proteome</keyword>
<dbReference type="SUPFAM" id="SSF88946">
    <property type="entry name" value="Sigma2 domain of RNA polymerase sigma factors"/>
    <property type="match status" value="1"/>
</dbReference>
<evidence type="ECO:0000256" key="4">
    <source>
        <dbReference type="ARBA" id="ARBA00023125"/>
    </source>
</evidence>
<dbReference type="Gene3D" id="1.10.10.10">
    <property type="entry name" value="Winged helix-like DNA-binding domain superfamily/Winged helix DNA-binding domain"/>
    <property type="match status" value="1"/>
</dbReference>
<dbReference type="NCBIfam" id="TIGR02937">
    <property type="entry name" value="sigma70-ECF"/>
    <property type="match status" value="1"/>
</dbReference>
<feature type="region of interest" description="Disordered" evidence="6">
    <location>
        <begin position="185"/>
        <end position="223"/>
    </location>
</feature>
<dbReference type="Pfam" id="PF04542">
    <property type="entry name" value="Sigma70_r2"/>
    <property type="match status" value="1"/>
</dbReference>
<comment type="similarity">
    <text evidence="1">Belongs to the sigma-70 factor family. ECF subfamily.</text>
</comment>
<reference evidence="10" key="1">
    <citation type="journal article" date="2019" name="Int. J. Syst. Evol. Microbiol.">
        <title>The Global Catalogue of Microorganisms (GCM) 10K type strain sequencing project: providing services to taxonomists for standard genome sequencing and annotation.</title>
        <authorList>
            <consortium name="The Broad Institute Genomics Platform"/>
            <consortium name="The Broad Institute Genome Sequencing Center for Infectious Disease"/>
            <person name="Wu L."/>
            <person name="Ma J."/>
        </authorList>
    </citation>
    <scope>NUCLEOTIDE SEQUENCE [LARGE SCALE GENOMIC DNA]</scope>
    <source>
        <strain evidence="10">JCM 17979</strain>
    </source>
</reference>
<name>A0ABP9BQE2_9PSEU</name>
<dbReference type="InterPro" id="IPR013249">
    <property type="entry name" value="RNA_pol_sigma70_r4_t2"/>
</dbReference>
<evidence type="ECO:0000256" key="2">
    <source>
        <dbReference type="ARBA" id="ARBA00023015"/>
    </source>
</evidence>